<dbReference type="Proteomes" id="UP000515264">
    <property type="component" value="Chromosome 1"/>
</dbReference>
<dbReference type="SUPFAM" id="SSF81342">
    <property type="entry name" value="Transmembrane di-heme cytochromes"/>
    <property type="match status" value="1"/>
</dbReference>
<keyword evidence="18" id="KW-1185">Reference proteome</keyword>
<reference evidence="16 17" key="1">
    <citation type="submission" date="2016-12" db="EMBL/GenBank/DDBJ databases">
        <authorList>
            <person name="Song W.-J."/>
            <person name="Kurnit D.M."/>
        </authorList>
    </citation>
    <scope>NUCLEOTIDE SEQUENCE [LARGE SCALE GENOMIC DNA]</scope>
    <source>
        <strain evidence="16 17">CECT 9026</strain>
    </source>
</reference>
<dbReference type="PANTHER" id="PTHR30529">
    <property type="entry name" value="CYTOCHROME B561"/>
    <property type="match status" value="1"/>
</dbReference>
<feature type="transmembrane region" description="Helical" evidence="13">
    <location>
        <begin position="43"/>
        <end position="63"/>
    </location>
</feature>
<sequence>MKYSKSIRAIHWLSATIVIGLLSLGLYMTPYDEANAAFADNLYFWHKSFGVLFFIIVLVRIMVRRRSKLPPLPDGISKPERIVVNLAHKLFYILMVAIPLLGYVQSSTYEYSDGVHFFFVDLPELLPKNQAVYEVANTLHKWLSFVLIGLIALHILGALRHRLFDRKNDVLKRIL</sequence>
<evidence type="ECO:0000256" key="8">
    <source>
        <dbReference type="ARBA" id="ARBA00022982"/>
    </source>
</evidence>
<name>A0A1N6M1D5_9VIBR</name>
<evidence type="ECO:0000256" key="13">
    <source>
        <dbReference type="SAM" id="Phobius"/>
    </source>
</evidence>
<dbReference type="Proteomes" id="UP000184774">
    <property type="component" value="Unassembled WGS sequence"/>
</dbReference>
<evidence type="ECO:0000256" key="11">
    <source>
        <dbReference type="ARBA" id="ARBA00023136"/>
    </source>
</evidence>
<dbReference type="PANTHER" id="PTHR30529:SF1">
    <property type="entry name" value="CYTOCHROME B561 HOMOLOG 2"/>
    <property type="match status" value="1"/>
</dbReference>
<dbReference type="EMBL" id="FSSB01000007">
    <property type="protein sequence ID" value="SIO93230.1"/>
    <property type="molecule type" value="Genomic_DNA"/>
</dbReference>
<dbReference type="GO" id="GO:0046872">
    <property type="term" value="F:metal ion binding"/>
    <property type="evidence" value="ECO:0007669"/>
    <property type="project" value="UniProtKB-KW"/>
</dbReference>
<organism evidence="16 17">
    <name type="scientific">Vibrio spartinae</name>
    <dbReference type="NCBI Taxonomy" id="1918945"/>
    <lineage>
        <taxon>Bacteria</taxon>
        <taxon>Pseudomonadati</taxon>
        <taxon>Pseudomonadota</taxon>
        <taxon>Gammaproteobacteria</taxon>
        <taxon>Vibrionales</taxon>
        <taxon>Vibrionaceae</taxon>
        <taxon>Vibrio</taxon>
    </lineage>
</organism>
<dbReference type="EMBL" id="CP046268">
    <property type="protein sequence ID" value="QMV15359.1"/>
    <property type="molecule type" value="Genomic_DNA"/>
</dbReference>
<comment type="subcellular location">
    <subcellularLocation>
        <location evidence="2">Cell membrane</location>
        <topology evidence="2">Multi-pass membrane protein</topology>
    </subcellularLocation>
</comment>
<evidence type="ECO:0000256" key="7">
    <source>
        <dbReference type="ARBA" id="ARBA00022723"/>
    </source>
</evidence>
<keyword evidence="5" id="KW-0349">Heme</keyword>
<proteinExistence type="inferred from homology"/>
<keyword evidence="6 13" id="KW-0812">Transmembrane</keyword>
<evidence type="ECO:0000256" key="9">
    <source>
        <dbReference type="ARBA" id="ARBA00022989"/>
    </source>
</evidence>
<keyword evidence="7" id="KW-0479">Metal-binding</keyword>
<comment type="similarity">
    <text evidence="12">Belongs to the cytochrome b561 family.</text>
</comment>
<reference evidence="15" key="2">
    <citation type="submission" date="2019-11" db="EMBL/GenBank/DDBJ databases">
        <authorList>
            <person name="January G."/>
            <person name="Bunk B."/>
        </authorList>
    </citation>
    <scope>NUCLEOTIDE SEQUENCE</scope>
    <source>
        <strain evidence="15">3.6</strain>
    </source>
</reference>
<evidence type="ECO:0000256" key="5">
    <source>
        <dbReference type="ARBA" id="ARBA00022617"/>
    </source>
</evidence>
<evidence type="ECO:0000256" key="3">
    <source>
        <dbReference type="ARBA" id="ARBA00022448"/>
    </source>
</evidence>
<feature type="transmembrane region" description="Helical" evidence="13">
    <location>
        <begin position="142"/>
        <end position="159"/>
    </location>
</feature>
<evidence type="ECO:0000313" key="15">
    <source>
        <dbReference type="EMBL" id="QMV15359.1"/>
    </source>
</evidence>
<evidence type="ECO:0000313" key="18">
    <source>
        <dbReference type="Proteomes" id="UP000515264"/>
    </source>
</evidence>
<dbReference type="Pfam" id="PF01292">
    <property type="entry name" value="Ni_hydr_CYTB"/>
    <property type="match status" value="1"/>
</dbReference>
<dbReference type="Gene3D" id="1.20.950.20">
    <property type="entry name" value="Transmembrane di-heme cytochromes, Chain C"/>
    <property type="match status" value="1"/>
</dbReference>
<gene>
    <name evidence="15" type="primary">yceJ_1</name>
    <name evidence="16" type="ORF">VSP9026_00881</name>
    <name evidence="15" type="ORF">Vspart_02655</name>
</gene>
<dbReference type="GO" id="GO:0022904">
    <property type="term" value="P:respiratory electron transport chain"/>
    <property type="evidence" value="ECO:0007669"/>
    <property type="project" value="InterPro"/>
</dbReference>
<protein>
    <submittedName>
        <fullName evidence="15">Cytochrome b561</fullName>
    </submittedName>
</protein>
<evidence type="ECO:0000256" key="2">
    <source>
        <dbReference type="ARBA" id="ARBA00004651"/>
    </source>
</evidence>
<evidence type="ECO:0000313" key="17">
    <source>
        <dbReference type="Proteomes" id="UP000184774"/>
    </source>
</evidence>
<keyword evidence="4" id="KW-1003">Cell membrane</keyword>
<dbReference type="OrthoDB" id="9793784at2"/>
<evidence type="ECO:0000256" key="12">
    <source>
        <dbReference type="ARBA" id="ARBA00037975"/>
    </source>
</evidence>
<dbReference type="AlphaFoldDB" id="A0A1N6M1D5"/>
<evidence type="ECO:0000256" key="10">
    <source>
        <dbReference type="ARBA" id="ARBA00023004"/>
    </source>
</evidence>
<dbReference type="GO" id="GO:0020037">
    <property type="term" value="F:heme binding"/>
    <property type="evidence" value="ECO:0007669"/>
    <property type="project" value="TreeGrafter"/>
</dbReference>
<keyword evidence="10" id="KW-0408">Iron</keyword>
<accession>A0A1N6M1D5</accession>
<dbReference type="InterPro" id="IPR011577">
    <property type="entry name" value="Cyt_b561_bac/Ni-Hgenase"/>
</dbReference>
<feature type="transmembrane region" description="Helical" evidence="13">
    <location>
        <begin position="83"/>
        <end position="104"/>
    </location>
</feature>
<dbReference type="InterPro" id="IPR052168">
    <property type="entry name" value="Cytochrome_b561_oxidase"/>
</dbReference>
<evidence type="ECO:0000259" key="14">
    <source>
        <dbReference type="Pfam" id="PF01292"/>
    </source>
</evidence>
<evidence type="ECO:0000256" key="1">
    <source>
        <dbReference type="ARBA" id="ARBA00001970"/>
    </source>
</evidence>
<evidence type="ECO:0000256" key="4">
    <source>
        <dbReference type="ARBA" id="ARBA00022475"/>
    </source>
</evidence>
<feature type="transmembrane region" description="Helical" evidence="13">
    <location>
        <begin position="12"/>
        <end position="31"/>
    </location>
</feature>
<reference evidence="15 18" key="3">
    <citation type="journal article" date="2020" name="J. Nat. Prod.">
        <title>Genomics-Metabolomics Profiling Disclosed Marine Vibrio spartinae 3.6 as a Producer of a New Branched Side Chain Prodigiosin.</title>
        <authorList>
            <person name="Vitale G.A."/>
            <person name="Sciarretta M."/>
            <person name="Palma Esposito F."/>
            <person name="January G.G."/>
            <person name="Giaccio M."/>
            <person name="Bunk B."/>
            <person name="Sproer C."/>
            <person name="Bajerski F."/>
            <person name="Power D."/>
            <person name="Festa C."/>
            <person name="Monti M.C."/>
            <person name="D'Auria M.V."/>
            <person name="de Pascale D."/>
        </authorList>
    </citation>
    <scope>NUCLEOTIDE SEQUENCE [LARGE SCALE GENOMIC DNA]</scope>
    <source>
        <strain evidence="15 18">3.6</strain>
    </source>
</reference>
<dbReference type="GO" id="GO:0005886">
    <property type="term" value="C:plasma membrane"/>
    <property type="evidence" value="ECO:0007669"/>
    <property type="project" value="UniProtKB-SubCell"/>
</dbReference>
<dbReference type="GO" id="GO:0009055">
    <property type="term" value="F:electron transfer activity"/>
    <property type="evidence" value="ECO:0007669"/>
    <property type="project" value="InterPro"/>
</dbReference>
<keyword evidence="8" id="KW-0249">Electron transport</keyword>
<dbReference type="RefSeq" id="WP_159439442.1">
    <property type="nucleotide sequence ID" value="NZ_AP024907.1"/>
</dbReference>
<comment type="cofactor">
    <cofactor evidence="1">
        <name>heme b</name>
        <dbReference type="ChEBI" id="CHEBI:60344"/>
    </cofactor>
</comment>
<dbReference type="InterPro" id="IPR016174">
    <property type="entry name" value="Di-haem_cyt_TM"/>
</dbReference>
<evidence type="ECO:0000256" key="6">
    <source>
        <dbReference type="ARBA" id="ARBA00022692"/>
    </source>
</evidence>
<feature type="domain" description="Cytochrome b561 bacterial/Ni-hydrogenase" evidence="14">
    <location>
        <begin position="3"/>
        <end position="174"/>
    </location>
</feature>
<keyword evidence="11 13" id="KW-0472">Membrane</keyword>
<evidence type="ECO:0000313" key="16">
    <source>
        <dbReference type="EMBL" id="SIO93230.1"/>
    </source>
</evidence>
<keyword evidence="3" id="KW-0813">Transport</keyword>
<keyword evidence="9 13" id="KW-1133">Transmembrane helix</keyword>